<dbReference type="Gene3D" id="3.40.50.720">
    <property type="entry name" value="NAD(P)-binding Rossmann-like Domain"/>
    <property type="match status" value="1"/>
</dbReference>
<dbReference type="Pfam" id="PF02423">
    <property type="entry name" value="OCD_Mu_crystall"/>
    <property type="match status" value="1"/>
</dbReference>
<dbReference type="InterPro" id="IPR023401">
    <property type="entry name" value="ODC_N"/>
</dbReference>
<reference evidence="2 3" key="1">
    <citation type="submission" date="2019-04" db="EMBL/GenBank/DDBJ databases">
        <title>Comparative genomics and transcriptomics to analyze fruiting body development in filamentous ascomycetes.</title>
        <authorList>
            <consortium name="DOE Joint Genome Institute"/>
            <person name="Lutkenhaus R."/>
            <person name="Traeger S."/>
            <person name="Breuer J."/>
            <person name="Kuo A."/>
            <person name="Lipzen A."/>
            <person name="Pangilinan J."/>
            <person name="Dilworth D."/>
            <person name="Sandor L."/>
            <person name="Poggeler S."/>
            <person name="Barry K."/>
            <person name="Grigoriev I.V."/>
            <person name="Nowrousian M."/>
        </authorList>
    </citation>
    <scope>NUCLEOTIDE SEQUENCE [LARGE SCALE GENOMIC DNA]</scope>
    <source>
        <strain evidence="2 3">CBS 389.68</strain>
    </source>
</reference>
<dbReference type="SUPFAM" id="SSF51735">
    <property type="entry name" value="NAD(P)-binding Rossmann-fold domains"/>
    <property type="match status" value="1"/>
</dbReference>
<organism evidence="2 3">
    <name type="scientific">Ascodesmis nigricans</name>
    <dbReference type="NCBI Taxonomy" id="341454"/>
    <lineage>
        <taxon>Eukaryota</taxon>
        <taxon>Fungi</taxon>
        <taxon>Dikarya</taxon>
        <taxon>Ascomycota</taxon>
        <taxon>Pezizomycotina</taxon>
        <taxon>Pezizomycetes</taxon>
        <taxon>Pezizales</taxon>
        <taxon>Ascodesmidaceae</taxon>
        <taxon>Ascodesmis</taxon>
    </lineage>
</organism>
<dbReference type="FunCoup" id="A0A4S2MNY9">
    <property type="interactions" value="10"/>
</dbReference>
<protein>
    <submittedName>
        <fullName evidence="2">NAD(P)-binding protein</fullName>
    </submittedName>
</protein>
<dbReference type="InterPro" id="IPR003462">
    <property type="entry name" value="ODC_Mu_crystall"/>
</dbReference>
<dbReference type="InterPro" id="IPR036291">
    <property type="entry name" value="NAD(P)-bd_dom_sf"/>
</dbReference>
<keyword evidence="3" id="KW-1185">Reference proteome</keyword>
<dbReference type="Gene3D" id="3.30.1780.10">
    <property type="entry name" value="ornithine cyclodeaminase, domain 1"/>
    <property type="match status" value="1"/>
</dbReference>
<dbReference type="Proteomes" id="UP000298138">
    <property type="component" value="Unassembled WGS sequence"/>
</dbReference>
<dbReference type="InParanoid" id="A0A4S2MNY9"/>
<accession>A0A4S2MNY9</accession>
<evidence type="ECO:0000313" key="2">
    <source>
        <dbReference type="EMBL" id="TGZ78745.1"/>
    </source>
</evidence>
<proteinExistence type="inferred from homology"/>
<evidence type="ECO:0000256" key="1">
    <source>
        <dbReference type="ARBA" id="ARBA00008903"/>
    </source>
</evidence>
<dbReference type="AlphaFoldDB" id="A0A4S2MNY9"/>
<comment type="similarity">
    <text evidence="1">Belongs to the ornithine cyclodeaminase/mu-crystallin family.</text>
</comment>
<dbReference type="GO" id="GO:0005737">
    <property type="term" value="C:cytoplasm"/>
    <property type="evidence" value="ECO:0007669"/>
    <property type="project" value="TreeGrafter"/>
</dbReference>
<dbReference type="STRING" id="341454.A0A4S2MNY9"/>
<sequence length="329" mass="35964">MPLILNSTTIHTILTDPSHLPTFSHTLLTGLLTPSTSPHRTSTTTPHGTTTLFMPCTQRSTTSLKTVSLPLNSPPNATITLHSSHTGTLLAVLSGSEITAFRTALTSLLLVRARTQRGVRVRKVVIIGAGKQAEWVLRLLPWAAGCMAEELDVGIYTRSGSESVKARIKISGYRALERGELEREVKSAEALFCCTPSTEPVVPVEWVVEGEKRGRYVSLIGSYREDMVEVEPGLLVREGWSVCVDRKEACFVESGEVIKSGIAREQVEEVAEVVERVQREGELGVGDERWLGNVVFKCVGVAVMDLVVSEEIVRIAEETGVGEVIRNFE</sequence>
<dbReference type="PANTHER" id="PTHR13812">
    <property type="entry name" value="KETIMINE REDUCTASE MU-CRYSTALLIN"/>
    <property type="match status" value="1"/>
</dbReference>
<dbReference type="EMBL" id="ML220138">
    <property type="protein sequence ID" value="TGZ78745.1"/>
    <property type="molecule type" value="Genomic_DNA"/>
</dbReference>
<dbReference type="OrthoDB" id="41492at2759"/>
<dbReference type="PANTHER" id="PTHR13812:SF19">
    <property type="entry name" value="KETIMINE REDUCTASE MU-CRYSTALLIN"/>
    <property type="match status" value="1"/>
</dbReference>
<name>A0A4S2MNY9_9PEZI</name>
<evidence type="ECO:0000313" key="3">
    <source>
        <dbReference type="Proteomes" id="UP000298138"/>
    </source>
</evidence>
<gene>
    <name evidence="2" type="ORF">EX30DRAFT_334090</name>
</gene>